<gene>
    <name evidence="1" type="ORF">FBZ83_12635</name>
</gene>
<protein>
    <submittedName>
        <fullName evidence="1">Uncharacterized protein</fullName>
    </submittedName>
</protein>
<name>A0A560BMX4_AZOBR</name>
<accession>A0A560BMX4</accession>
<proteinExistence type="predicted"/>
<evidence type="ECO:0000313" key="2">
    <source>
        <dbReference type="Proteomes" id="UP000318529"/>
    </source>
</evidence>
<comment type="caution">
    <text evidence="1">The sequence shown here is derived from an EMBL/GenBank/DDBJ whole genome shotgun (WGS) entry which is preliminary data.</text>
</comment>
<reference evidence="1 2" key="1">
    <citation type="submission" date="2019-06" db="EMBL/GenBank/DDBJ databases">
        <title>Genomic Encyclopedia of Type Strains, Phase IV (KMG-V): Genome sequencing to study the core and pangenomes of soil and plant-associated prokaryotes.</title>
        <authorList>
            <person name="Whitman W."/>
        </authorList>
    </citation>
    <scope>NUCLEOTIDE SEQUENCE [LARGE SCALE GENOMIC DNA]</scope>
    <source>
        <strain evidence="1 2">BR 11650</strain>
    </source>
</reference>
<dbReference type="EMBL" id="VITH01000026">
    <property type="protein sequence ID" value="TWA73968.1"/>
    <property type="molecule type" value="Genomic_DNA"/>
</dbReference>
<evidence type="ECO:0000313" key="1">
    <source>
        <dbReference type="EMBL" id="TWA73968.1"/>
    </source>
</evidence>
<organism evidence="1 2">
    <name type="scientific">Azospirillum brasilense</name>
    <dbReference type="NCBI Taxonomy" id="192"/>
    <lineage>
        <taxon>Bacteria</taxon>
        <taxon>Pseudomonadati</taxon>
        <taxon>Pseudomonadota</taxon>
        <taxon>Alphaproteobacteria</taxon>
        <taxon>Rhodospirillales</taxon>
        <taxon>Azospirillaceae</taxon>
        <taxon>Azospirillum</taxon>
    </lineage>
</organism>
<dbReference type="AlphaFoldDB" id="A0A560BMX4"/>
<dbReference type="Proteomes" id="UP000318529">
    <property type="component" value="Unassembled WGS sequence"/>
</dbReference>
<dbReference type="RefSeq" id="WP_186466236.1">
    <property type="nucleotide sequence ID" value="NZ_VITH01000026.1"/>
</dbReference>
<sequence>MIRPDELPADLAQTLAVVVSAKLDAYKAEYRAMVAGKLVEVRDGYGRGGPEWKALDDVLKRIGAAPRNPG</sequence>